<dbReference type="InterPro" id="IPR024083">
    <property type="entry name" value="Fumarase/histidase_N"/>
</dbReference>
<dbReference type="InterPro" id="IPR022761">
    <property type="entry name" value="Fumarate_lyase_N"/>
</dbReference>
<evidence type="ECO:0000313" key="5">
    <source>
        <dbReference type="EMBL" id="OAA80694.1"/>
    </source>
</evidence>
<sequence>MPSYKPLPKSFAEGRLSKPMSDLLSGYNEGPRLAWEVKHLSTIIQVDRAHVVMLAKQGYMTPAQAGALLAELDDIRGAGAAGFTVTPGYGSMVLQMEKVLTERVGDEIAGRLPIARSRLDQGATVRRLVDRDSVLSVAQQLLRLQDALVETADKYAHTPFISYTHMQQAQPTTFGHYLLAFFERLHDSFQQLTQVYRRIDRSPLGAVGLSGTTLDIDRDLTACLLGFTEVLDNSRLGRDSYYQVELVFALTMIMTLLNDLCSDLHVYSSVEFGTVELDDSLCSTSSVFPHKKNPYALETVKMKAGEAHGWIVSALATFRNEGTGDTNGRNVSFIDDACATTAGMMCLAGEIVRGVVVDEARCEALLSHAWVTTNRLGNVLLTEHHVDYRSAHSVVGRLVKNCLDKGVAKPDVTIAMLQEAVAEMAMEPVAMTQEDLVAALSHTDFINSSISFGSTGPRQVQRLMVKAAHTNVKNLAWVNDKTRRLMVADKELDAATARLRQSVAP</sequence>
<dbReference type="PANTHER" id="PTHR43814">
    <property type="entry name" value="ARGININOSUCCINATE LYASE"/>
    <property type="match status" value="1"/>
</dbReference>
<evidence type="ECO:0000256" key="1">
    <source>
        <dbReference type="ARBA" id="ARBA00010755"/>
    </source>
</evidence>
<dbReference type="PRINTS" id="PR00149">
    <property type="entry name" value="FUMRATELYASE"/>
</dbReference>
<dbReference type="GO" id="GO:0042450">
    <property type="term" value="P:L-arginine biosynthetic process via ornithine"/>
    <property type="evidence" value="ECO:0007669"/>
    <property type="project" value="InterPro"/>
</dbReference>
<keyword evidence="6" id="KW-1185">Reference proteome</keyword>
<comment type="caution">
    <text evidence="5">The sequence shown here is derived from an EMBL/GenBank/DDBJ whole genome shotgun (WGS) entry which is preliminary data.</text>
</comment>
<accession>A0A168JPA4</accession>
<dbReference type="Gene3D" id="1.20.200.10">
    <property type="entry name" value="Fumarase/aspartase (Central domain)"/>
    <property type="match status" value="1"/>
</dbReference>
<name>A0A168JPA4_CORDF</name>
<reference evidence="5 6" key="1">
    <citation type="journal article" date="2016" name="Genome Biol. Evol.">
        <title>Divergent and convergent evolution of fungal pathogenicity.</title>
        <authorList>
            <person name="Shang Y."/>
            <person name="Xiao G."/>
            <person name="Zheng P."/>
            <person name="Cen K."/>
            <person name="Zhan S."/>
            <person name="Wang C."/>
        </authorList>
    </citation>
    <scope>NUCLEOTIDE SEQUENCE [LARGE SCALE GENOMIC DNA]</scope>
    <source>
        <strain evidence="5 6">RCEF 1005</strain>
    </source>
</reference>
<gene>
    <name evidence="5" type="ORF">LEL_00239</name>
</gene>
<dbReference type="STRING" id="1081108.A0A168JPA4"/>
<evidence type="ECO:0000256" key="2">
    <source>
        <dbReference type="ARBA" id="ARBA00032749"/>
    </source>
</evidence>
<comment type="similarity">
    <text evidence="1">Belongs to the lyase 1 family. Argininosuccinate lyase subfamily.</text>
</comment>
<dbReference type="InterPro" id="IPR000362">
    <property type="entry name" value="Fumarate_lyase_fam"/>
</dbReference>
<dbReference type="Gene3D" id="1.10.275.10">
    <property type="entry name" value="Fumarase/aspartase (N-terminal domain)"/>
    <property type="match status" value="1"/>
</dbReference>
<dbReference type="InterPro" id="IPR008948">
    <property type="entry name" value="L-Aspartase-like"/>
</dbReference>
<dbReference type="Gene3D" id="1.10.40.30">
    <property type="entry name" value="Fumarase/aspartase (C-terminal domain)"/>
    <property type="match status" value="1"/>
</dbReference>
<dbReference type="Pfam" id="PF00206">
    <property type="entry name" value="Lyase_1"/>
    <property type="match status" value="1"/>
</dbReference>
<dbReference type="OrthoDB" id="2561043at2759"/>
<evidence type="ECO:0000313" key="6">
    <source>
        <dbReference type="Proteomes" id="UP000076881"/>
    </source>
</evidence>
<dbReference type="AlphaFoldDB" id="A0A168JPA4"/>
<dbReference type="EMBL" id="AZHF01000001">
    <property type="protein sequence ID" value="OAA80694.1"/>
    <property type="molecule type" value="Genomic_DNA"/>
</dbReference>
<dbReference type="Pfam" id="PF14698">
    <property type="entry name" value="ASL_C2"/>
    <property type="match status" value="1"/>
</dbReference>
<dbReference type="GO" id="GO:0005829">
    <property type="term" value="C:cytosol"/>
    <property type="evidence" value="ECO:0007669"/>
    <property type="project" value="TreeGrafter"/>
</dbReference>
<feature type="domain" description="Argininosuccinate lyase C-terminal" evidence="4">
    <location>
        <begin position="381"/>
        <end position="445"/>
    </location>
</feature>
<dbReference type="InterPro" id="IPR009049">
    <property type="entry name" value="Argininosuccinate_lyase"/>
</dbReference>
<feature type="domain" description="Fumarate lyase N-terminal" evidence="3">
    <location>
        <begin position="53"/>
        <end position="309"/>
    </location>
</feature>
<protein>
    <recommendedName>
        <fullName evidence="2">Arginosuccinase</fullName>
    </recommendedName>
</protein>
<keyword evidence="5" id="KW-0456">Lyase</keyword>
<dbReference type="NCBIfam" id="TIGR00838">
    <property type="entry name" value="argH"/>
    <property type="match status" value="1"/>
</dbReference>
<evidence type="ECO:0000259" key="3">
    <source>
        <dbReference type="Pfam" id="PF00206"/>
    </source>
</evidence>
<dbReference type="InterPro" id="IPR029419">
    <property type="entry name" value="Arg_succ_lyase_C"/>
</dbReference>
<dbReference type="GO" id="GO:0004056">
    <property type="term" value="F:argininosuccinate lyase activity"/>
    <property type="evidence" value="ECO:0007669"/>
    <property type="project" value="InterPro"/>
</dbReference>
<evidence type="ECO:0000259" key="4">
    <source>
        <dbReference type="Pfam" id="PF14698"/>
    </source>
</evidence>
<dbReference type="Proteomes" id="UP000076881">
    <property type="component" value="Unassembled WGS sequence"/>
</dbReference>
<organism evidence="5 6">
    <name type="scientific">Akanthomyces lecanii RCEF 1005</name>
    <dbReference type="NCBI Taxonomy" id="1081108"/>
    <lineage>
        <taxon>Eukaryota</taxon>
        <taxon>Fungi</taxon>
        <taxon>Dikarya</taxon>
        <taxon>Ascomycota</taxon>
        <taxon>Pezizomycotina</taxon>
        <taxon>Sordariomycetes</taxon>
        <taxon>Hypocreomycetidae</taxon>
        <taxon>Hypocreales</taxon>
        <taxon>Cordycipitaceae</taxon>
        <taxon>Akanthomyces</taxon>
        <taxon>Cordyceps confragosa</taxon>
    </lineage>
</organism>
<dbReference type="PRINTS" id="PR00145">
    <property type="entry name" value="ARGSUCLYASE"/>
</dbReference>
<proteinExistence type="inferred from homology"/>
<dbReference type="PANTHER" id="PTHR43814:SF1">
    <property type="entry name" value="ARGININOSUCCINATE LYASE"/>
    <property type="match status" value="1"/>
</dbReference>
<dbReference type="CDD" id="cd01359">
    <property type="entry name" value="Argininosuccinate_lyase"/>
    <property type="match status" value="1"/>
</dbReference>
<dbReference type="SUPFAM" id="SSF48557">
    <property type="entry name" value="L-aspartase-like"/>
    <property type="match status" value="1"/>
</dbReference>